<feature type="region of interest" description="Disordered" evidence="1">
    <location>
        <begin position="1"/>
        <end position="56"/>
    </location>
</feature>
<accession>A0ABD1F8C5</accession>
<dbReference type="EMBL" id="JBDJPC010000002">
    <property type="protein sequence ID" value="KAL1513849.1"/>
    <property type="molecule type" value="Genomic_DNA"/>
</dbReference>
<comment type="caution">
    <text evidence="2">The sequence shown here is derived from an EMBL/GenBank/DDBJ whole genome shotgun (WGS) entry which is preliminary data.</text>
</comment>
<dbReference type="Pfam" id="PF15228">
    <property type="entry name" value="DAP"/>
    <property type="match status" value="1"/>
</dbReference>
<feature type="compositionally biased region" description="Low complexity" evidence="1">
    <location>
        <begin position="41"/>
        <end position="56"/>
    </location>
</feature>
<sequence>MSNSKDESPLKGGHPPAVKAGGRRIAQHKVRRDSGGLVEDTTGITISSSPPKTTTVSGAIVKGHADFPPQAVQSFHKDKPPVAHSNKPIGHVIQQPKK</sequence>
<reference evidence="2 3" key="1">
    <citation type="submission" date="2024-05" db="EMBL/GenBank/DDBJ databases">
        <title>Genetic variation in Jamaican populations of the coffee berry borer (Hypothenemus hampei).</title>
        <authorList>
            <person name="Errbii M."/>
            <person name="Myrie A."/>
        </authorList>
    </citation>
    <scope>NUCLEOTIDE SEQUENCE [LARGE SCALE GENOMIC DNA]</scope>
    <source>
        <strain evidence="2">JA-Hopewell-2020-01-JO</strain>
        <tissue evidence="2">Whole body</tissue>
    </source>
</reference>
<dbReference type="PANTHER" id="PTHR13177:SF4">
    <property type="entry name" value="GEO09647P1"/>
    <property type="match status" value="1"/>
</dbReference>
<protein>
    <recommendedName>
        <fullName evidence="4">Death-associated protein 1</fullName>
    </recommendedName>
</protein>
<evidence type="ECO:0008006" key="4">
    <source>
        <dbReference type="Google" id="ProtNLM"/>
    </source>
</evidence>
<evidence type="ECO:0000313" key="3">
    <source>
        <dbReference type="Proteomes" id="UP001566132"/>
    </source>
</evidence>
<keyword evidence="3" id="KW-1185">Reference proteome</keyword>
<evidence type="ECO:0000256" key="1">
    <source>
        <dbReference type="SAM" id="MobiDB-lite"/>
    </source>
</evidence>
<organism evidence="2 3">
    <name type="scientific">Hypothenemus hampei</name>
    <name type="common">Coffee berry borer</name>
    <dbReference type="NCBI Taxonomy" id="57062"/>
    <lineage>
        <taxon>Eukaryota</taxon>
        <taxon>Metazoa</taxon>
        <taxon>Ecdysozoa</taxon>
        <taxon>Arthropoda</taxon>
        <taxon>Hexapoda</taxon>
        <taxon>Insecta</taxon>
        <taxon>Pterygota</taxon>
        <taxon>Neoptera</taxon>
        <taxon>Endopterygota</taxon>
        <taxon>Coleoptera</taxon>
        <taxon>Polyphaga</taxon>
        <taxon>Cucujiformia</taxon>
        <taxon>Curculionidae</taxon>
        <taxon>Scolytinae</taxon>
        <taxon>Hypothenemus</taxon>
    </lineage>
</organism>
<dbReference type="AlphaFoldDB" id="A0ABD1F8C5"/>
<feature type="region of interest" description="Disordered" evidence="1">
    <location>
        <begin position="70"/>
        <end position="98"/>
    </location>
</feature>
<dbReference type="Proteomes" id="UP001566132">
    <property type="component" value="Unassembled WGS sequence"/>
</dbReference>
<gene>
    <name evidence="2" type="ORF">ABEB36_003197</name>
</gene>
<name>A0ABD1F8C5_HYPHA</name>
<evidence type="ECO:0000313" key="2">
    <source>
        <dbReference type="EMBL" id="KAL1513849.1"/>
    </source>
</evidence>
<feature type="compositionally biased region" description="Basic residues" evidence="1">
    <location>
        <begin position="21"/>
        <end position="31"/>
    </location>
</feature>
<dbReference type="InterPro" id="IPR024130">
    <property type="entry name" value="DAP1/DAPL1"/>
</dbReference>
<dbReference type="PANTHER" id="PTHR13177">
    <property type="entry name" value="DEATH-ASSOCIATED PROTEIN 1"/>
    <property type="match status" value="1"/>
</dbReference>
<proteinExistence type="predicted"/>